<dbReference type="EMBL" id="QJJK01000009">
    <property type="protein sequence ID" value="PXW55665.1"/>
    <property type="molecule type" value="Genomic_DNA"/>
</dbReference>
<dbReference type="Proteomes" id="UP000248021">
    <property type="component" value="Unassembled WGS sequence"/>
</dbReference>
<comment type="similarity">
    <text evidence="4">Belongs to the cyclic nucleotide phosphodiesterase class-III family.</text>
</comment>
<dbReference type="PANTHER" id="PTHR42988">
    <property type="entry name" value="PHOSPHOHYDROLASE"/>
    <property type="match status" value="1"/>
</dbReference>
<keyword evidence="1" id="KW-0479">Metal-binding</keyword>
<dbReference type="OrthoDB" id="9794568at2"/>
<evidence type="ECO:0000256" key="2">
    <source>
        <dbReference type="ARBA" id="ARBA00022801"/>
    </source>
</evidence>
<keyword evidence="2" id="KW-0378">Hydrolase</keyword>
<dbReference type="GO" id="GO:0016787">
    <property type="term" value="F:hydrolase activity"/>
    <property type="evidence" value="ECO:0007669"/>
    <property type="project" value="UniProtKB-KW"/>
</dbReference>
<evidence type="ECO:0000259" key="5">
    <source>
        <dbReference type="Pfam" id="PF00149"/>
    </source>
</evidence>
<evidence type="ECO:0000256" key="4">
    <source>
        <dbReference type="ARBA" id="ARBA00025742"/>
    </source>
</evidence>
<feature type="domain" description="Calcineurin-like phosphoesterase" evidence="5">
    <location>
        <begin position="1"/>
        <end position="226"/>
    </location>
</feature>
<gene>
    <name evidence="6" type="ORF">C7450_10973</name>
</gene>
<accession>A0A2V3U037</accession>
<evidence type="ECO:0000256" key="1">
    <source>
        <dbReference type="ARBA" id="ARBA00022723"/>
    </source>
</evidence>
<dbReference type="GO" id="GO:0046872">
    <property type="term" value="F:metal ion binding"/>
    <property type="evidence" value="ECO:0007669"/>
    <property type="project" value="UniProtKB-KW"/>
</dbReference>
<evidence type="ECO:0000313" key="6">
    <source>
        <dbReference type="EMBL" id="PXW55665.1"/>
    </source>
</evidence>
<dbReference type="PANTHER" id="PTHR42988:SF2">
    <property type="entry name" value="CYCLIC NUCLEOTIDE PHOSPHODIESTERASE CBUA0032-RELATED"/>
    <property type="match status" value="1"/>
</dbReference>
<evidence type="ECO:0000313" key="7">
    <source>
        <dbReference type="Proteomes" id="UP000248021"/>
    </source>
</evidence>
<keyword evidence="7" id="KW-1185">Reference proteome</keyword>
<dbReference type="Gene3D" id="3.60.21.10">
    <property type="match status" value="1"/>
</dbReference>
<name>A0A2V3U037_9HYPH</name>
<comment type="caution">
    <text evidence="6">The sequence shown here is derived from an EMBL/GenBank/DDBJ whole genome shotgun (WGS) entry which is preliminary data.</text>
</comment>
<protein>
    <submittedName>
        <fullName evidence="6">3',5'-cyclic AMP phosphodiesterase CpdA</fullName>
    </submittedName>
</protein>
<keyword evidence="3" id="KW-0408">Iron</keyword>
<dbReference type="Pfam" id="PF00149">
    <property type="entry name" value="Metallophos"/>
    <property type="match status" value="1"/>
</dbReference>
<proteinExistence type="inferred from homology"/>
<dbReference type="RefSeq" id="WP_110376457.1">
    <property type="nucleotide sequence ID" value="NZ_CAKNFM010000006.1"/>
</dbReference>
<dbReference type="InterPro" id="IPR029052">
    <property type="entry name" value="Metallo-depent_PP-like"/>
</dbReference>
<dbReference type="InterPro" id="IPR004843">
    <property type="entry name" value="Calcineurin-like_PHP"/>
</dbReference>
<dbReference type="AlphaFoldDB" id="A0A2V3U037"/>
<organism evidence="6 7">
    <name type="scientific">Chelatococcus asaccharovorans</name>
    <dbReference type="NCBI Taxonomy" id="28210"/>
    <lineage>
        <taxon>Bacteria</taxon>
        <taxon>Pseudomonadati</taxon>
        <taxon>Pseudomonadota</taxon>
        <taxon>Alphaproteobacteria</taxon>
        <taxon>Hyphomicrobiales</taxon>
        <taxon>Chelatococcaceae</taxon>
        <taxon>Chelatococcus</taxon>
    </lineage>
</organism>
<reference evidence="6 7" key="1">
    <citation type="submission" date="2018-05" db="EMBL/GenBank/DDBJ databases">
        <title>Genomic Encyclopedia of Type Strains, Phase IV (KMG-IV): sequencing the most valuable type-strain genomes for metagenomic binning, comparative biology and taxonomic classification.</title>
        <authorList>
            <person name="Goeker M."/>
        </authorList>
    </citation>
    <scope>NUCLEOTIDE SEQUENCE [LARGE SCALE GENOMIC DNA]</scope>
    <source>
        <strain evidence="6 7">DSM 6462</strain>
    </source>
</reference>
<evidence type="ECO:0000256" key="3">
    <source>
        <dbReference type="ARBA" id="ARBA00023004"/>
    </source>
</evidence>
<dbReference type="SUPFAM" id="SSF56300">
    <property type="entry name" value="Metallo-dependent phosphatases"/>
    <property type="match status" value="1"/>
</dbReference>
<dbReference type="InterPro" id="IPR050884">
    <property type="entry name" value="CNP_phosphodiesterase-III"/>
</dbReference>
<sequence length="307" mass="33183">MLLAHISDPHIGPLPSPKLRELMGKRFTGYVNWRRGRAAIHDMPLLDRIIADMEAQKADHIALTGDITNIGLAAEFPVARAFLERLGAPDYVSFVPGNHDAYVRGALKALIRTIAPWMLSDDAKEGAMPSFPYVRRRGGVALVGLSSAVPTLPFVASGTLGDRQLAAMGEILSGLGREGLCRIVMLHHPPYYEGAKAGRQLTDADAFQAVIARTGAELILHGHNHRTSLVRIRGPHKPVPILGAPSCSAVRGLFTHRAGYHLIDIAEDGQGSRFTIRTRGVDAPRVRARALDVETATIGQIGEMVVD</sequence>